<dbReference type="EMBL" id="SRSD01000002">
    <property type="protein sequence ID" value="KAA0894128.1"/>
    <property type="molecule type" value="Genomic_DNA"/>
</dbReference>
<proteinExistence type="predicted"/>
<dbReference type="AlphaFoldDB" id="A0A5A9XPF4"/>
<reference evidence="3 4" key="1">
    <citation type="submission" date="2019-04" db="EMBL/GenBank/DDBJ databases">
        <title>Geobacter ruber sp. nov., ferric-reducing bacteria isolated from paddy soil.</title>
        <authorList>
            <person name="Xu Z."/>
            <person name="Masuda Y."/>
            <person name="Itoh H."/>
            <person name="Senoo K."/>
        </authorList>
    </citation>
    <scope>NUCLEOTIDE SEQUENCE [LARGE SCALE GENOMIC DNA]</scope>
    <source>
        <strain evidence="3 4">Red88</strain>
    </source>
</reference>
<evidence type="ECO:0000313" key="3">
    <source>
        <dbReference type="EMBL" id="KAA0894128.1"/>
    </source>
</evidence>
<keyword evidence="1" id="KW-1133">Transmembrane helix</keyword>
<evidence type="ECO:0000256" key="2">
    <source>
        <dbReference type="SAM" id="SignalP"/>
    </source>
</evidence>
<keyword evidence="2" id="KW-0732">Signal</keyword>
<gene>
    <name evidence="3" type="ORF">ET418_03990</name>
</gene>
<dbReference type="Proteomes" id="UP000324298">
    <property type="component" value="Unassembled WGS sequence"/>
</dbReference>
<keyword evidence="4" id="KW-1185">Reference proteome</keyword>
<feature type="chain" id="PRO_5023025613" evidence="2">
    <location>
        <begin position="23"/>
        <end position="78"/>
    </location>
</feature>
<name>A0A5A9XPF4_9BACT</name>
<keyword evidence="1" id="KW-0812">Transmembrane</keyword>
<evidence type="ECO:0000256" key="1">
    <source>
        <dbReference type="SAM" id="Phobius"/>
    </source>
</evidence>
<feature type="signal peptide" evidence="2">
    <location>
        <begin position="1"/>
        <end position="22"/>
    </location>
</feature>
<accession>A0A5A9XPF4</accession>
<sequence length="78" mass="8189">MKTTPLINALMLTIGSASSAFAASGAREDNSGLFVWIFLGFCALIVVAQLMPALLIMLGFAKAMGKNKVADPQTVTNK</sequence>
<feature type="transmembrane region" description="Helical" evidence="1">
    <location>
        <begin position="32"/>
        <end position="58"/>
    </location>
</feature>
<protein>
    <submittedName>
        <fullName evidence="3">Uncharacterized protein</fullName>
    </submittedName>
</protein>
<comment type="caution">
    <text evidence="3">The sequence shown here is derived from an EMBL/GenBank/DDBJ whole genome shotgun (WGS) entry which is preliminary data.</text>
</comment>
<dbReference type="RefSeq" id="WP_149306285.1">
    <property type="nucleotide sequence ID" value="NZ_SRSD01000002.1"/>
</dbReference>
<keyword evidence="1" id="KW-0472">Membrane</keyword>
<dbReference type="OrthoDB" id="5397525at2"/>
<evidence type="ECO:0000313" key="4">
    <source>
        <dbReference type="Proteomes" id="UP000324298"/>
    </source>
</evidence>
<organism evidence="3 4">
    <name type="scientific">Oryzomonas rubra</name>
    <dbReference type="NCBI Taxonomy" id="2509454"/>
    <lineage>
        <taxon>Bacteria</taxon>
        <taxon>Pseudomonadati</taxon>
        <taxon>Thermodesulfobacteriota</taxon>
        <taxon>Desulfuromonadia</taxon>
        <taxon>Geobacterales</taxon>
        <taxon>Geobacteraceae</taxon>
        <taxon>Oryzomonas</taxon>
    </lineage>
</organism>